<comment type="caution">
    <text evidence="1">The sequence shown here is derived from an EMBL/GenBank/DDBJ whole genome shotgun (WGS) entry which is preliminary data.</text>
</comment>
<dbReference type="Proteomes" id="UP001378592">
    <property type="component" value="Unassembled WGS sequence"/>
</dbReference>
<keyword evidence="2" id="KW-1185">Reference proteome</keyword>
<name>A0AAN9V928_9ORTH</name>
<evidence type="ECO:0000313" key="2">
    <source>
        <dbReference type="Proteomes" id="UP001378592"/>
    </source>
</evidence>
<dbReference type="EMBL" id="JAZDUA010000520">
    <property type="protein sequence ID" value="KAK7791596.1"/>
    <property type="molecule type" value="Genomic_DNA"/>
</dbReference>
<proteinExistence type="predicted"/>
<reference evidence="1 2" key="1">
    <citation type="submission" date="2024-03" db="EMBL/GenBank/DDBJ databases">
        <title>The genome assembly and annotation of the cricket Gryllus longicercus Weissman &amp; Gray.</title>
        <authorList>
            <person name="Szrajer S."/>
            <person name="Gray D."/>
            <person name="Ylla G."/>
        </authorList>
    </citation>
    <scope>NUCLEOTIDE SEQUENCE [LARGE SCALE GENOMIC DNA]</scope>
    <source>
        <strain evidence="1">DAG 2021-001</strain>
        <tissue evidence="1">Whole body minus gut</tissue>
    </source>
</reference>
<accession>A0AAN9V928</accession>
<gene>
    <name evidence="1" type="ORF">R5R35_002226</name>
</gene>
<organism evidence="1 2">
    <name type="scientific">Gryllus longicercus</name>
    <dbReference type="NCBI Taxonomy" id="2509291"/>
    <lineage>
        <taxon>Eukaryota</taxon>
        <taxon>Metazoa</taxon>
        <taxon>Ecdysozoa</taxon>
        <taxon>Arthropoda</taxon>
        <taxon>Hexapoda</taxon>
        <taxon>Insecta</taxon>
        <taxon>Pterygota</taxon>
        <taxon>Neoptera</taxon>
        <taxon>Polyneoptera</taxon>
        <taxon>Orthoptera</taxon>
        <taxon>Ensifera</taxon>
        <taxon>Gryllidea</taxon>
        <taxon>Grylloidea</taxon>
        <taxon>Gryllidae</taxon>
        <taxon>Gryllinae</taxon>
        <taxon>Gryllus</taxon>
    </lineage>
</organism>
<evidence type="ECO:0000313" key="1">
    <source>
        <dbReference type="EMBL" id="KAK7791596.1"/>
    </source>
</evidence>
<dbReference type="AlphaFoldDB" id="A0AAN9V928"/>
<sequence>MDDIELFGESIINVVEEELVPEATLFLEVKEDSDDNEEELDPSATLFLQVKDEPLEIQIEEITEDPLAQGEENLPHSSMQEGDEYITELIDNSSLMMTIFCDSRKMTTVKMTPVANNIKSYTLNV</sequence>
<protein>
    <submittedName>
        <fullName evidence="1">Uncharacterized protein</fullName>
    </submittedName>
</protein>